<evidence type="ECO:0000256" key="3">
    <source>
        <dbReference type="ARBA" id="ARBA00022989"/>
    </source>
</evidence>
<feature type="transmembrane region" description="Helical" evidence="5">
    <location>
        <begin position="120"/>
        <end position="139"/>
    </location>
</feature>
<dbReference type="PANTHER" id="PTHR36926">
    <property type="entry name" value="COLICIN V PRODUCTION PROTEIN"/>
    <property type="match status" value="1"/>
</dbReference>
<name>A0A1G7I4B1_9BACT</name>
<feature type="transmembrane region" description="Helical" evidence="5">
    <location>
        <begin position="17"/>
        <end position="35"/>
    </location>
</feature>
<organism evidence="6 7">
    <name type="scientific">Terriglobus roseus</name>
    <dbReference type="NCBI Taxonomy" id="392734"/>
    <lineage>
        <taxon>Bacteria</taxon>
        <taxon>Pseudomonadati</taxon>
        <taxon>Acidobacteriota</taxon>
        <taxon>Terriglobia</taxon>
        <taxon>Terriglobales</taxon>
        <taxon>Acidobacteriaceae</taxon>
        <taxon>Terriglobus</taxon>
    </lineage>
</organism>
<keyword evidence="4 5" id="KW-0472">Membrane</keyword>
<evidence type="ECO:0000256" key="2">
    <source>
        <dbReference type="ARBA" id="ARBA00022692"/>
    </source>
</evidence>
<dbReference type="GO" id="GO:0009403">
    <property type="term" value="P:toxin biosynthetic process"/>
    <property type="evidence" value="ECO:0007669"/>
    <property type="project" value="InterPro"/>
</dbReference>
<dbReference type="Proteomes" id="UP000182427">
    <property type="component" value="Chromosome I"/>
</dbReference>
<feature type="transmembrane region" description="Helical" evidence="5">
    <location>
        <begin position="42"/>
        <end position="58"/>
    </location>
</feature>
<keyword evidence="7" id="KW-1185">Reference proteome</keyword>
<dbReference type="AlphaFoldDB" id="A0A1G7I4B1"/>
<dbReference type="GO" id="GO:0016020">
    <property type="term" value="C:membrane"/>
    <property type="evidence" value="ECO:0007669"/>
    <property type="project" value="UniProtKB-SubCell"/>
</dbReference>
<evidence type="ECO:0000256" key="4">
    <source>
        <dbReference type="ARBA" id="ARBA00023136"/>
    </source>
</evidence>
<evidence type="ECO:0000256" key="5">
    <source>
        <dbReference type="SAM" id="Phobius"/>
    </source>
</evidence>
<evidence type="ECO:0000313" key="7">
    <source>
        <dbReference type="Proteomes" id="UP000182427"/>
    </source>
</evidence>
<dbReference type="PANTHER" id="PTHR36926:SF1">
    <property type="entry name" value="COLICIN V PRODUCTION PROTEIN"/>
    <property type="match status" value="1"/>
</dbReference>
<dbReference type="InterPro" id="IPR003825">
    <property type="entry name" value="Colicin-V_CvpA"/>
</dbReference>
<dbReference type="Pfam" id="PF02674">
    <property type="entry name" value="Colicin_V"/>
    <property type="match status" value="1"/>
</dbReference>
<protein>
    <submittedName>
        <fullName evidence="6">Membrane protein required for colicin V production</fullName>
    </submittedName>
</protein>
<gene>
    <name evidence="6" type="ORF">SAMN05444167_1316</name>
</gene>
<dbReference type="EMBL" id="LT629690">
    <property type="protein sequence ID" value="SDF07428.1"/>
    <property type="molecule type" value="Genomic_DNA"/>
</dbReference>
<dbReference type="OrthoDB" id="117314at2"/>
<feature type="transmembrane region" description="Helical" evidence="5">
    <location>
        <begin position="78"/>
        <end position="99"/>
    </location>
</feature>
<proteinExistence type="predicted"/>
<accession>A0A1G7I4B1</accession>
<reference evidence="6 7" key="1">
    <citation type="submission" date="2016-10" db="EMBL/GenBank/DDBJ databases">
        <authorList>
            <person name="de Groot N.N."/>
        </authorList>
    </citation>
    <scope>NUCLEOTIDE SEQUENCE [LARGE SCALE GENOMIC DNA]</scope>
    <source>
        <strain evidence="6 7">GAS232</strain>
    </source>
</reference>
<comment type="subcellular location">
    <subcellularLocation>
        <location evidence="1">Membrane</location>
        <topology evidence="1">Multi-pass membrane protein</topology>
    </subcellularLocation>
</comment>
<feature type="transmembrane region" description="Helical" evidence="5">
    <location>
        <begin position="145"/>
        <end position="165"/>
    </location>
</feature>
<keyword evidence="3 5" id="KW-1133">Transmembrane helix</keyword>
<evidence type="ECO:0000313" key="6">
    <source>
        <dbReference type="EMBL" id="SDF07428.1"/>
    </source>
</evidence>
<sequence>MNEALHGAAAGLGHMNPLDWCIALVLVISTVMAFLRGLIRSVVSLVGILAGVLLAFWYCHRLAGWLHRWVTQSSLAEVAAFVLILVGVIVVAALVGRALRGACSAVGLGFLDRLGGACFGFARGVLLLAAALLPVAPFLGSVPAAQTSLLLPYLLPAAHGISFVVPRDFGRRLSATDWLTHARTAADEWTPAVVRTMPSERGKYE</sequence>
<dbReference type="RefSeq" id="WP_083344436.1">
    <property type="nucleotide sequence ID" value="NZ_LT629690.1"/>
</dbReference>
<evidence type="ECO:0000256" key="1">
    <source>
        <dbReference type="ARBA" id="ARBA00004141"/>
    </source>
</evidence>
<dbReference type="InterPro" id="IPR052719">
    <property type="entry name" value="CvpA-like"/>
</dbReference>
<keyword evidence="2 5" id="KW-0812">Transmembrane</keyword>